<evidence type="ECO:0000313" key="4">
    <source>
        <dbReference type="EMBL" id="SCL29559.1"/>
    </source>
</evidence>
<evidence type="ECO:0000256" key="2">
    <source>
        <dbReference type="SAM" id="Phobius"/>
    </source>
</evidence>
<feature type="chain" id="PRO_5008745871" evidence="3">
    <location>
        <begin position="22"/>
        <end position="332"/>
    </location>
</feature>
<accession>A0A1C6SJY3</accession>
<dbReference type="RefSeq" id="WP_091462721.1">
    <property type="nucleotide sequence ID" value="NZ_FMHU01000002.1"/>
</dbReference>
<dbReference type="PANTHER" id="PTHR34821">
    <property type="entry name" value="INNER MEMBRANE PROTEIN YDCZ"/>
    <property type="match status" value="1"/>
</dbReference>
<dbReference type="EMBL" id="FMHU01000002">
    <property type="protein sequence ID" value="SCL29559.1"/>
    <property type="molecule type" value="Genomic_DNA"/>
</dbReference>
<feature type="signal peptide" evidence="3">
    <location>
        <begin position="1"/>
        <end position="21"/>
    </location>
</feature>
<name>A0A1C6SJY3_9ACTN</name>
<dbReference type="STRING" id="47866.GA0074694_5437"/>
<feature type="region of interest" description="Disordered" evidence="1">
    <location>
        <begin position="305"/>
        <end position="332"/>
    </location>
</feature>
<feature type="transmembrane region" description="Helical" evidence="2">
    <location>
        <begin position="159"/>
        <end position="180"/>
    </location>
</feature>
<dbReference type="PANTHER" id="PTHR34821:SF2">
    <property type="entry name" value="INNER MEMBRANE PROTEIN YDCZ"/>
    <property type="match status" value="1"/>
</dbReference>
<keyword evidence="2" id="KW-0812">Transmembrane</keyword>
<feature type="transmembrane region" description="Helical" evidence="2">
    <location>
        <begin position="226"/>
        <end position="244"/>
    </location>
</feature>
<sequence length="332" mass="32143">MRPLPPTVALALVALGGVASAAQGVINAEFGERAGDPVLGAVVNNVGGSALVLLALLTWPSIRTGLRGLRAARLPWWSYLGGLGGATIVVVATYVVPVLGLAAFTIAQVAGGSLGGLAADRAGLAPVGRLSLTGPRVAGALLGLAAVTLAQLGRPVGELAVGPVLLAVAGGLGVALQSALNGRVAAAVGTGASTAVNFAVSTAGVFTAAAVAGSLLRPPASWPADWYLWTGGLLGVTIVVALLVGVRSVGVLRTGLVLVGGQLGGSLLLDALLPGGAGLRLPVLAGAVLTLLAAVLAGRGGRVRGTRPTVGAEPGTGAVAAGDRPPATDRGH</sequence>
<evidence type="ECO:0000256" key="1">
    <source>
        <dbReference type="SAM" id="MobiDB-lite"/>
    </source>
</evidence>
<gene>
    <name evidence="4" type="ORF">GA0074694_5437</name>
</gene>
<feature type="transmembrane region" description="Helical" evidence="2">
    <location>
        <begin position="279"/>
        <end position="298"/>
    </location>
</feature>
<protein>
    <submittedName>
        <fullName evidence="4">Transporter family-2 protein</fullName>
    </submittedName>
</protein>
<feature type="transmembrane region" description="Helical" evidence="2">
    <location>
        <begin position="37"/>
        <end position="62"/>
    </location>
</feature>
<evidence type="ECO:0000313" key="5">
    <source>
        <dbReference type="Proteomes" id="UP000198906"/>
    </source>
</evidence>
<feature type="transmembrane region" description="Helical" evidence="2">
    <location>
        <begin position="74"/>
        <end position="95"/>
    </location>
</feature>
<keyword evidence="2" id="KW-1133">Transmembrane helix</keyword>
<feature type="transmembrane region" description="Helical" evidence="2">
    <location>
        <begin position="192"/>
        <end position="214"/>
    </location>
</feature>
<dbReference type="InterPro" id="IPR006750">
    <property type="entry name" value="YdcZ"/>
</dbReference>
<organism evidence="4 5">
    <name type="scientific">Micromonospora inyonensis</name>
    <dbReference type="NCBI Taxonomy" id="47866"/>
    <lineage>
        <taxon>Bacteria</taxon>
        <taxon>Bacillati</taxon>
        <taxon>Actinomycetota</taxon>
        <taxon>Actinomycetes</taxon>
        <taxon>Micromonosporales</taxon>
        <taxon>Micromonosporaceae</taxon>
        <taxon>Micromonospora</taxon>
    </lineage>
</organism>
<reference evidence="5" key="1">
    <citation type="submission" date="2016-06" db="EMBL/GenBank/DDBJ databases">
        <authorList>
            <person name="Varghese N."/>
        </authorList>
    </citation>
    <scope>NUCLEOTIDE SEQUENCE [LARGE SCALE GENOMIC DNA]</scope>
    <source>
        <strain evidence="5">DSM 46123</strain>
    </source>
</reference>
<dbReference type="AlphaFoldDB" id="A0A1C6SJY3"/>
<evidence type="ECO:0000256" key="3">
    <source>
        <dbReference type="SAM" id="SignalP"/>
    </source>
</evidence>
<keyword evidence="5" id="KW-1185">Reference proteome</keyword>
<keyword evidence="3" id="KW-0732">Signal</keyword>
<dbReference type="Proteomes" id="UP000198906">
    <property type="component" value="Unassembled WGS sequence"/>
</dbReference>
<keyword evidence="2" id="KW-0472">Membrane</keyword>
<dbReference type="GO" id="GO:0005886">
    <property type="term" value="C:plasma membrane"/>
    <property type="evidence" value="ECO:0007669"/>
    <property type="project" value="TreeGrafter"/>
</dbReference>
<proteinExistence type="predicted"/>
<feature type="transmembrane region" description="Helical" evidence="2">
    <location>
        <begin position="256"/>
        <end position="273"/>
    </location>
</feature>
<dbReference type="Pfam" id="PF04657">
    <property type="entry name" value="DMT_YdcZ"/>
    <property type="match status" value="2"/>
</dbReference>